<dbReference type="AlphaFoldDB" id="A0A3B6V8C5"/>
<dbReference type="InterPro" id="IPR052916">
    <property type="entry name" value="Type-I_RE_MTase_Subunit"/>
</dbReference>
<protein>
    <recommendedName>
        <fullName evidence="2">site-specific DNA-methyltransferase (adenine-specific)</fullName>
        <ecNumber evidence="2">2.1.1.72</ecNumber>
    </recommendedName>
</protein>
<comment type="catalytic activity">
    <reaction evidence="7">
        <text>a 2'-deoxyadenosine in DNA + S-adenosyl-L-methionine = an N(6)-methyl-2'-deoxyadenosine in DNA + S-adenosyl-L-homocysteine + H(+)</text>
        <dbReference type="Rhea" id="RHEA:15197"/>
        <dbReference type="Rhea" id="RHEA-COMP:12418"/>
        <dbReference type="Rhea" id="RHEA-COMP:12419"/>
        <dbReference type="ChEBI" id="CHEBI:15378"/>
        <dbReference type="ChEBI" id="CHEBI:57856"/>
        <dbReference type="ChEBI" id="CHEBI:59789"/>
        <dbReference type="ChEBI" id="CHEBI:90615"/>
        <dbReference type="ChEBI" id="CHEBI:90616"/>
        <dbReference type="EC" id="2.1.1.72"/>
    </reaction>
</comment>
<dbReference type="InterPro" id="IPR002052">
    <property type="entry name" value="DNA_methylase_N6_adenine_CS"/>
</dbReference>
<comment type="similarity">
    <text evidence="1">Belongs to the N(4)/N(6)-methyltransferase family.</text>
</comment>
<dbReference type="InterPro" id="IPR003356">
    <property type="entry name" value="DNA_methylase_A-5"/>
</dbReference>
<evidence type="ECO:0000256" key="4">
    <source>
        <dbReference type="ARBA" id="ARBA00022679"/>
    </source>
</evidence>
<reference evidence="10 11" key="1">
    <citation type="journal article" date="2009" name="PLoS ONE">
        <title>Genome sequence of the pathogenic intestinal spirochete Brachyspira hyodysenteriae reveals adaptations to its lifestyle in the porcine large intestine.</title>
        <authorList>
            <person name="Bellgard M.I."/>
            <person name="Wanchanthuek P."/>
            <person name="La T."/>
            <person name="Ryan K."/>
            <person name="Moolhuijzen P."/>
            <person name="Albertyn Z."/>
            <person name="Shaban B."/>
            <person name="Motro Y."/>
            <person name="Dunn D.S."/>
            <person name="Schibeci D."/>
            <person name="Hunter A."/>
            <person name="Barrero R."/>
            <person name="Phillips N.D."/>
            <person name="Hampson D.J."/>
        </authorList>
    </citation>
    <scope>NUCLEOTIDE SEQUENCE [LARGE SCALE GENOMIC DNA]</scope>
    <source>
        <strain evidence="11">ATCC 49526 / WA1</strain>
    </source>
</reference>
<keyword evidence="11" id="KW-1185">Reference proteome</keyword>
<name>A0A3B6V8C5_BRAHW</name>
<dbReference type="InterPro" id="IPR022749">
    <property type="entry name" value="D12N6_MeTrfase_N"/>
</dbReference>
<evidence type="ECO:0000259" key="9">
    <source>
        <dbReference type="Pfam" id="PF12161"/>
    </source>
</evidence>
<feature type="domain" description="DNA methylase adenine-specific" evidence="8">
    <location>
        <begin position="147"/>
        <end position="458"/>
    </location>
</feature>
<evidence type="ECO:0000256" key="1">
    <source>
        <dbReference type="ARBA" id="ARBA00006594"/>
    </source>
</evidence>
<accession>A0A3B6V8C5</accession>
<evidence type="ECO:0000256" key="2">
    <source>
        <dbReference type="ARBA" id="ARBA00011900"/>
    </source>
</evidence>
<evidence type="ECO:0000256" key="3">
    <source>
        <dbReference type="ARBA" id="ARBA00022603"/>
    </source>
</evidence>
<dbReference type="InterPro" id="IPR029063">
    <property type="entry name" value="SAM-dependent_MTases_sf"/>
</dbReference>
<evidence type="ECO:0000256" key="6">
    <source>
        <dbReference type="ARBA" id="ARBA00022747"/>
    </source>
</evidence>
<evidence type="ECO:0000259" key="8">
    <source>
        <dbReference type="Pfam" id="PF02384"/>
    </source>
</evidence>
<keyword evidence="5" id="KW-0949">S-adenosyl-L-methionine</keyword>
<dbReference type="PANTHER" id="PTHR42998:SF1">
    <property type="entry name" value="TYPE I RESTRICTION ENZYME HINDI METHYLASE SUBUNIT"/>
    <property type="match status" value="1"/>
</dbReference>
<organism evidence="10 11">
    <name type="scientific">Brachyspira hyodysenteriae (strain ATCC 49526 / WA1)</name>
    <dbReference type="NCBI Taxonomy" id="565034"/>
    <lineage>
        <taxon>Bacteria</taxon>
        <taxon>Pseudomonadati</taxon>
        <taxon>Spirochaetota</taxon>
        <taxon>Spirochaetia</taxon>
        <taxon>Brachyspirales</taxon>
        <taxon>Brachyspiraceae</taxon>
        <taxon>Brachyspira</taxon>
    </lineage>
</organism>
<dbReference type="Pfam" id="PF02384">
    <property type="entry name" value="N6_Mtase"/>
    <property type="match status" value="1"/>
</dbReference>
<dbReference type="REBASE" id="20366">
    <property type="entry name" value="M.BhyWAORF436P"/>
</dbReference>
<dbReference type="PROSITE" id="PS00092">
    <property type="entry name" value="N6_MTASE"/>
    <property type="match status" value="1"/>
</dbReference>
<dbReference type="PANTHER" id="PTHR42998">
    <property type="entry name" value="TYPE I RESTRICTION ENZYME HINDVIIP M PROTEIN-RELATED"/>
    <property type="match status" value="1"/>
</dbReference>
<keyword evidence="4" id="KW-0808">Transferase</keyword>
<dbReference type="InterPro" id="IPR038333">
    <property type="entry name" value="T1MK-like_N_sf"/>
</dbReference>
<dbReference type="STRING" id="565034.BHWA1_00436"/>
<dbReference type="Gene3D" id="3.40.50.150">
    <property type="entry name" value="Vaccinia Virus protein VP39"/>
    <property type="match status" value="1"/>
</dbReference>
<feature type="domain" description="N6 adenine-specific DNA methyltransferase N-terminal" evidence="9">
    <location>
        <begin position="10"/>
        <end position="137"/>
    </location>
</feature>
<dbReference type="GO" id="GO:0008170">
    <property type="term" value="F:N-methyltransferase activity"/>
    <property type="evidence" value="ECO:0007669"/>
    <property type="project" value="InterPro"/>
</dbReference>
<dbReference type="GO" id="GO:0032259">
    <property type="term" value="P:methylation"/>
    <property type="evidence" value="ECO:0007669"/>
    <property type="project" value="UniProtKB-KW"/>
</dbReference>
<dbReference type="Gene3D" id="1.20.1260.30">
    <property type="match status" value="1"/>
</dbReference>
<dbReference type="RefSeq" id="WP_012669984.1">
    <property type="nucleotide sequence ID" value="NC_012225.1"/>
</dbReference>
<dbReference type="KEGG" id="bhy:BHWA1_00436"/>
<keyword evidence="6" id="KW-0680">Restriction system</keyword>
<dbReference type="SUPFAM" id="SSF53335">
    <property type="entry name" value="S-adenosyl-L-methionine-dependent methyltransferases"/>
    <property type="match status" value="1"/>
</dbReference>
<sequence length="500" mass="56934">MLASENDKDIKKELWAASDKLRGNIDASEYKHVILGLVFLKYISDKFEIRYNELVKEGFDMQDDAEAYREKNIFYLPEESRFDYISSHARSDEIGAIIDEAMLKIEENNKKLKGILPKNYSRPELDKRRLGEIIDLFSNIKIANKNKKDILGNVYEYFLSQFATAEGKRGGEFYTPSPIVKLLVEILEPYKGRIYDPCCGSGGMFVQSAKFLEAHSESVNNISVYGQESNPTTWKLCNMNVAIHGIDGNLGKNNADTFFEDLHKNLKADYILANPPFNMSDWGADALKDDYRWKWGIPPNGNANYGWLSHIASKLSESGKAGVVLANGSLSTQTSGEGLIRQNMIKDDLIECIISLPTQLFISTQIPVSLWFLNKDKKQKGHILFIDARNYGRMESRVQRVLDDDDIEAIAKTVHSWQKGKGYKDIKGYCKSASLEEISKEDYILTTGRYVGLEEEDNKEEDFDAKMKVLTEELGECFKESRKLEKIIKDNLEEIGYSIK</sequence>
<dbReference type="Pfam" id="PF12161">
    <property type="entry name" value="HsdM_N"/>
    <property type="match status" value="1"/>
</dbReference>
<evidence type="ECO:0000313" key="10">
    <source>
        <dbReference type="EMBL" id="ACN82932.1"/>
    </source>
</evidence>
<dbReference type="PRINTS" id="PR00507">
    <property type="entry name" value="N12N6MTFRASE"/>
</dbReference>
<dbReference type="GO" id="GO:0009307">
    <property type="term" value="P:DNA restriction-modification system"/>
    <property type="evidence" value="ECO:0007669"/>
    <property type="project" value="UniProtKB-KW"/>
</dbReference>
<evidence type="ECO:0000313" key="11">
    <source>
        <dbReference type="Proteomes" id="UP000001803"/>
    </source>
</evidence>
<dbReference type="GO" id="GO:0003677">
    <property type="term" value="F:DNA binding"/>
    <property type="evidence" value="ECO:0007669"/>
    <property type="project" value="InterPro"/>
</dbReference>
<dbReference type="GO" id="GO:0009007">
    <property type="term" value="F:site-specific DNA-methyltransferase (adenine-specific) activity"/>
    <property type="evidence" value="ECO:0007669"/>
    <property type="project" value="UniProtKB-EC"/>
</dbReference>
<dbReference type="EC" id="2.1.1.72" evidence="2"/>
<keyword evidence="3 10" id="KW-0489">Methyltransferase</keyword>
<dbReference type="EMBL" id="CP001357">
    <property type="protein sequence ID" value="ACN82932.1"/>
    <property type="molecule type" value="Genomic_DNA"/>
</dbReference>
<dbReference type="Proteomes" id="UP000001803">
    <property type="component" value="Chromosome"/>
</dbReference>
<evidence type="ECO:0000256" key="5">
    <source>
        <dbReference type="ARBA" id="ARBA00022691"/>
    </source>
</evidence>
<proteinExistence type="inferred from homology"/>
<gene>
    <name evidence="10" type="ordered locus">BHWA1_00436</name>
</gene>
<evidence type="ECO:0000256" key="7">
    <source>
        <dbReference type="ARBA" id="ARBA00047942"/>
    </source>
</evidence>